<evidence type="ECO:0000313" key="1">
    <source>
        <dbReference type="EMBL" id="SVE14082.1"/>
    </source>
</evidence>
<sequence length="37" mass="4237">MFHAPHHPGFASTTQMSDTMFNKADCAAEFRLIKHFL</sequence>
<dbReference type="EMBL" id="UINC01196878">
    <property type="protein sequence ID" value="SVE14082.1"/>
    <property type="molecule type" value="Genomic_DNA"/>
</dbReference>
<proteinExistence type="predicted"/>
<accession>A0A383B294</accession>
<name>A0A383B294_9ZZZZ</name>
<protein>
    <submittedName>
        <fullName evidence="1">Uncharacterized protein</fullName>
    </submittedName>
</protein>
<gene>
    <name evidence="1" type="ORF">METZ01_LOCUS466936</name>
</gene>
<feature type="non-terminal residue" evidence="1">
    <location>
        <position position="37"/>
    </location>
</feature>
<dbReference type="AlphaFoldDB" id="A0A383B294"/>
<reference evidence="1" key="1">
    <citation type="submission" date="2018-05" db="EMBL/GenBank/DDBJ databases">
        <authorList>
            <person name="Lanie J.A."/>
            <person name="Ng W.-L."/>
            <person name="Kazmierczak K.M."/>
            <person name="Andrzejewski T.M."/>
            <person name="Davidsen T.M."/>
            <person name="Wayne K.J."/>
            <person name="Tettelin H."/>
            <person name="Glass J.I."/>
            <person name="Rusch D."/>
            <person name="Podicherti R."/>
            <person name="Tsui H.-C.T."/>
            <person name="Winkler M.E."/>
        </authorList>
    </citation>
    <scope>NUCLEOTIDE SEQUENCE</scope>
</reference>
<organism evidence="1">
    <name type="scientific">marine metagenome</name>
    <dbReference type="NCBI Taxonomy" id="408172"/>
    <lineage>
        <taxon>unclassified sequences</taxon>
        <taxon>metagenomes</taxon>
        <taxon>ecological metagenomes</taxon>
    </lineage>
</organism>